<protein>
    <submittedName>
        <fullName evidence="1">Uncharacterized protein</fullName>
    </submittedName>
</protein>
<dbReference type="AlphaFoldDB" id="A0A6M5YP20"/>
<evidence type="ECO:0000313" key="2">
    <source>
        <dbReference type="Proteomes" id="UP000503447"/>
    </source>
</evidence>
<reference evidence="2" key="1">
    <citation type="submission" date="2020-05" db="EMBL/GenBank/DDBJ databases">
        <title>Frigoriglobus tundricola gen. nov., sp. nov., a psychrotolerant cellulolytic planctomycete of the family Gemmataceae with two divergent copies of 16S rRNA gene.</title>
        <authorList>
            <person name="Kulichevskaya I.S."/>
            <person name="Ivanova A.A."/>
            <person name="Naumoff D.G."/>
            <person name="Beletsky A.V."/>
            <person name="Rijpstra W.I.C."/>
            <person name="Sinninghe Damste J.S."/>
            <person name="Mardanov A.V."/>
            <person name="Ravin N.V."/>
            <person name="Dedysh S.N."/>
        </authorList>
    </citation>
    <scope>NUCLEOTIDE SEQUENCE [LARGE SCALE GENOMIC DNA]</scope>
    <source>
        <strain evidence="2">PL17</strain>
    </source>
</reference>
<name>A0A6M5YP20_9BACT</name>
<dbReference type="Proteomes" id="UP000503447">
    <property type="component" value="Chromosome"/>
</dbReference>
<keyword evidence="2" id="KW-1185">Reference proteome</keyword>
<dbReference type="EMBL" id="CP053452">
    <property type="protein sequence ID" value="QJW95735.1"/>
    <property type="molecule type" value="Genomic_DNA"/>
</dbReference>
<accession>A0A6M5YP20</accession>
<sequence length="38" mass="4079">MTATDRTGAGFKVVRGGGRLCVITAVRGRYLLLVWRGA</sequence>
<proteinExistence type="predicted"/>
<evidence type="ECO:0000313" key="1">
    <source>
        <dbReference type="EMBL" id="QJW95735.1"/>
    </source>
</evidence>
<dbReference type="KEGG" id="ftj:FTUN_3289"/>
<gene>
    <name evidence="1" type="ORF">FTUN_3289</name>
</gene>
<organism evidence="1 2">
    <name type="scientific">Frigoriglobus tundricola</name>
    <dbReference type="NCBI Taxonomy" id="2774151"/>
    <lineage>
        <taxon>Bacteria</taxon>
        <taxon>Pseudomonadati</taxon>
        <taxon>Planctomycetota</taxon>
        <taxon>Planctomycetia</taxon>
        <taxon>Gemmatales</taxon>
        <taxon>Gemmataceae</taxon>
        <taxon>Frigoriglobus</taxon>
    </lineage>
</organism>